<dbReference type="OrthoDB" id="414243at2759"/>
<dbReference type="InterPro" id="IPR036282">
    <property type="entry name" value="Glutathione-S-Trfase_C_sf"/>
</dbReference>
<evidence type="ECO:0000313" key="7">
    <source>
        <dbReference type="Proteomes" id="UP000186698"/>
    </source>
</evidence>
<proteinExistence type="evidence at transcript level"/>
<organism evidence="6">
    <name type="scientific">Xenopus laevis</name>
    <name type="common">African clawed frog</name>
    <dbReference type="NCBI Taxonomy" id="8355"/>
    <lineage>
        <taxon>Eukaryota</taxon>
        <taxon>Metazoa</taxon>
        <taxon>Chordata</taxon>
        <taxon>Craniata</taxon>
        <taxon>Vertebrata</taxon>
        <taxon>Euteleostomi</taxon>
        <taxon>Amphibia</taxon>
        <taxon>Batrachia</taxon>
        <taxon>Anura</taxon>
        <taxon>Pipoidea</taxon>
        <taxon>Pipidae</taxon>
        <taxon>Xenopodinae</taxon>
        <taxon>Xenopus</taxon>
        <taxon>Xenopus</taxon>
    </lineage>
</organism>
<evidence type="ECO:0000313" key="6">
    <source>
        <dbReference type="EMBL" id="AAH53774.1"/>
    </source>
</evidence>
<dbReference type="EC" id="2.5.1.18" evidence="1"/>
<evidence type="ECO:0000256" key="1">
    <source>
        <dbReference type="ARBA" id="ARBA00012452"/>
    </source>
</evidence>
<evidence type="ECO:0000256" key="3">
    <source>
        <dbReference type="ARBA" id="ARBA00047960"/>
    </source>
</evidence>
<comment type="catalytic activity">
    <reaction evidence="3">
        <text>RX + glutathione = an S-substituted glutathione + a halide anion + H(+)</text>
        <dbReference type="Rhea" id="RHEA:16437"/>
        <dbReference type="ChEBI" id="CHEBI:15378"/>
        <dbReference type="ChEBI" id="CHEBI:16042"/>
        <dbReference type="ChEBI" id="CHEBI:17792"/>
        <dbReference type="ChEBI" id="CHEBI:57925"/>
        <dbReference type="ChEBI" id="CHEBI:90779"/>
        <dbReference type="EC" id="2.5.1.18"/>
    </reaction>
</comment>
<dbReference type="KEGG" id="xla:379417"/>
<dbReference type="InterPro" id="IPR004045">
    <property type="entry name" value="Glutathione_S-Trfase_N"/>
</dbReference>
<dbReference type="Gene3D" id="1.20.1050.10">
    <property type="match status" value="1"/>
</dbReference>
<reference evidence="8" key="3">
    <citation type="journal article" date="2003" name="Arch. Biochem. Biophys.">
        <title>Sigma-class glutathione transferase from Xenopus laevis: molecular cloning, expression, and site-directed mutagenesis.</title>
        <authorList>
            <person name="Carletti E."/>
            <person name="De Luca A."/>
            <person name="Urbani A."/>
            <person name="Sacchetta P."/>
            <person name="Di Ilio C."/>
        </authorList>
    </citation>
    <scope>NUCLEOTIDE SEQUENCE</scope>
</reference>
<dbReference type="SUPFAM" id="SSF47616">
    <property type="entry name" value="GST C-terminal domain-like"/>
    <property type="match status" value="1"/>
</dbReference>
<dbReference type="GO" id="GO:0004364">
    <property type="term" value="F:glutathione transferase activity"/>
    <property type="evidence" value="ECO:0000318"/>
    <property type="project" value="GO_Central"/>
</dbReference>
<dbReference type="Gene3D" id="3.40.30.10">
    <property type="entry name" value="Glutaredoxin"/>
    <property type="match status" value="1"/>
</dbReference>
<dbReference type="PROSITE" id="PS50404">
    <property type="entry name" value="GST_NTER"/>
    <property type="match status" value="1"/>
</dbReference>
<feature type="domain" description="GST C-terminal" evidence="5">
    <location>
        <begin position="81"/>
        <end position="194"/>
    </location>
</feature>
<reference evidence="8" key="2">
    <citation type="journal article" date="2002" name="Dev. Dyn.">
        <title>Genetic and genomic tools for Xenopus research: The NIH Xenopus initiative.</title>
        <authorList>
            <person name="Klein S.L."/>
            <person name="Strausberg R.L."/>
            <person name="Wagner L."/>
            <person name="Pontius J."/>
            <person name="Clifton S.W."/>
            <person name="Richardson P."/>
        </authorList>
    </citation>
    <scope>NUCLEOTIDE SEQUENCE</scope>
</reference>
<dbReference type="GeneID" id="379417"/>
<dbReference type="AlphaFoldDB" id="Q7SZA7"/>
<dbReference type="CDD" id="cd10295">
    <property type="entry name" value="GST_C_Sigma"/>
    <property type="match status" value="1"/>
</dbReference>
<keyword evidence="7" id="KW-1185">Reference proteome</keyword>
<dbReference type="FunFam" id="1.20.1050.10:FF:000030">
    <property type="entry name" value="Glutathione S-transferase S1"/>
    <property type="match status" value="1"/>
</dbReference>
<dbReference type="Bgee" id="379417">
    <property type="expression patterns" value="Expressed in camera-type eye and 19 other cell types or tissues"/>
</dbReference>
<reference evidence="6" key="4">
    <citation type="submission" date="2003-06" db="EMBL/GenBank/DDBJ databases">
        <authorList>
            <consortium name="NIH - Xenopus Gene Collection (XGC) project"/>
        </authorList>
    </citation>
    <scope>NUCLEOTIDE SEQUENCE [LARGE SCALE MRNA]</scope>
    <source>
        <tissue evidence="6">Whole</tissue>
    </source>
</reference>
<dbReference type="AGR" id="Xenbase:XB-GENE-944784"/>
<dbReference type="Xenbase" id="XB-GENE-944784">
    <property type="gene designation" value="hpgds.S"/>
</dbReference>
<protein>
    <recommendedName>
        <fullName evidence="1">glutathione transferase</fullName>
        <ecNumber evidence="1">2.5.1.18</ecNumber>
    </recommendedName>
</protein>
<dbReference type="GO" id="GO:0006749">
    <property type="term" value="P:glutathione metabolic process"/>
    <property type="evidence" value="ECO:0000318"/>
    <property type="project" value="GO_Central"/>
</dbReference>
<dbReference type="PROSITE" id="PS50405">
    <property type="entry name" value="GST_CTER"/>
    <property type="match status" value="1"/>
</dbReference>
<dbReference type="SFLD" id="SFLDG01205">
    <property type="entry name" value="AMPS.1"/>
    <property type="match status" value="1"/>
</dbReference>
<evidence type="ECO:0000313" key="8">
    <source>
        <dbReference type="RefSeq" id="NP_001079730.1"/>
    </source>
</evidence>
<dbReference type="SFLD" id="SFLDG00363">
    <property type="entry name" value="AMPS_(cytGST):_Alpha-__Mu-__Pi"/>
    <property type="match status" value="1"/>
</dbReference>
<evidence type="ECO:0000259" key="5">
    <source>
        <dbReference type="PROSITE" id="PS50405"/>
    </source>
</evidence>
<dbReference type="EMBL" id="BC053774">
    <property type="protein sequence ID" value="AAH53774.1"/>
    <property type="molecule type" value="mRNA"/>
</dbReference>
<dbReference type="Pfam" id="PF14497">
    <property type="entry name" value="GST_C_3"/>
    <property type="match status" value="1"/>
</dbReference>
<dbReference type="InterPro" id="IPR050213">
    <property type="entry name" value="GST_superfamily"/>
</dbReference>
<dbReference type="PANTHER" id="PTHR11571">
    <property type="entry name" value="GLUTATHIONE S-TRANSFERASE"/>
    <property type="match status" value="1"/>
</dbReference>
<dbReference type="Pfam" id="PF02798">
    <property type="entry name" value="GST_N"/>
    <property type="match status" value="1"/>
</dbReference>
<name>Q7SZA7_XENLA</name>
<evidence type="ECO:0000313" key="9">
    <source>
        <dbReference type="Xenbase" id="XB-GENE-944784"/>
    </source>
</evidence>
<accession>Q7SZA7</accession>
<dbReference type="PANTHER" id="PTHR11571:SF224">
    <property type="entry name" value="HEMATOPOIETIC PROSTAGLANDIN D SYNTHASE"/>
    <property type="match status" value="1"/>
</dbReference>
<dbReference type="InterPro" id="IPR004046">
    <property type="entry name" value="GST_C"/>
</dbReference>
<dbReference type="Proteomes" id="UP000186698">
    <property type="component" value="Chromosome 1S"/>
</dbReference>
<dbReference type="FunFam" id="3.40.30.10:FF:000543">
    <property type="entry name" value="Hematopoietic prostaglandin D synthase"/>
    <property type="match status" value="1"/>
</dbReference>
<dbReference type="InterPro" id="IPR036249">
    <property type="entry name" value="Thioredoxin-like_sf"/>
</dbReference>
<dbReference type="DNASU" id="379417"/>
<dbReference type="CDD" id="cd03039">
    <property type="entry name" value="GST_N_Sigma_like"/>
    <property type="match status" value="1"/>
</dbReference>
<dbReference type="SFLD" id="SFLDS00019">
    <property type="entry name" value="Glutathione_Transferase_(cytos"/>
    <property type="match status" value="1"/>
</dbReference>
<evidence type="ECO:0000256" key="2">
    <source>
        <dbReference type="ARBA" id="ARBA00022679"/>
    </source>
</evidence>
<keyword evidence="2" id="KW-0808">Transferase</keyword>
<dbReference type="SUPFAM" id="SSF52833">
    <property type="entry name" value="Thioredoxin-like"/>
    <property type="match status" value="1"/>
</dbReference>
<reference evidence="8" key="1">
    <citation type="journal article" date="2000" name="IUBMB Life">
        <title>Glutathione S-transferase, similar to sigma class, from skin secretions of Xenopus laevis.</title>
        <authorList>
            <person name="Pennelli A."/>
            <person name="Ortolano S."/>
            <person name="Miele R."/>
            <person name="Renda T."/>
            <person name="Sacchetta P."/>
            <person name="Di Ilio C."/>
            <person name="Simmaco M."/>
        </authorList>
    </citation>
    <scope>NUCLEOTIDE SEQUENCE</scope>
</reference>
<dbReference type="CTD" id="379417"/>
<feature type="domain" description="GST N-terminal" evidence="4">
    <location>
        <begin position="2"/>
        <end position="79"/>
    </location>
</feature>
<evidence type="ECO:0000259" key="4">
    <source>
        <dbReference type="PROSITE" id="PS50404"/>
    </source>
</evidence>
<dbReference type="RefSeq" id="NP_001079730.1">
    <property type="nucleotide sequence ID" value="NM_001086261.1"/>
</dbReference>
<gene>
    <name evidence="8 9" type="primary">hpgds.S</name>
    <name evidence="8" type="synonym">gsts</name>
    <name evidence="8" type="synonym">hpgds</name>
    <name evidence="8" type="synonym">hpgds-a</name>
    <name evidence="8" type="synonym">hpgds-b</name>
    <name evidence="8" type="synonym">hpgdsb</name>
    <name evidence="8" type="synonym">pgds</name>
    <name evidence="8" type="synonym">XlGSTS1</name>
    <name evidence="6" type="synonym">XlGSTS1-1</name>
    <name evidence="8" type="synonym">xlgsts1-1</name>
</gene>
<reference evidence="8" key="5">
    <citation type="submission" date="2025-04" db="UniProtKB">
        <authorList>
            <consortium name="RefSeq"/>
        </authorList>
    </citation>
    <scope>IDENTIFICATION</scope>
</reference>
<sequence>MPSYKLIYFNLEGRGEILRYLFSYSNIDFEDRRVEFADWPALKPTIPYGQLPVVEIDGVIYNQSLAIGRYLAKKAGLTGKSELDEIRVDALIDTIDDFFSKFPWMDTEKAKKEFMEKSSPQLLAYLEKTLGNNPWFVGDSATWADFFWDTCADSFESYVPGFAKDYPKLLALKERVKAIPTIAAWIKKRPKKIPVKH</sequence>
<dbReference type="InterPro" id="IPR040079">
    <property type="entry name" value="Glutathione_S-Trfase"/>
</dbReference>
<dbReference type="InterPro" id="IPR010987">
    <property type="entry name" value="Glutathione-S-Trfase_C-like"/>
</dbReference>